<evidence type="ECO:0000313" key="18">
    <source>
        <dbReference type="EMBL" id="KZT38815.1"/>
    </source>
</evidence>
<keyword evidence="6 16" id="KW-0812">Transmembrane</keyword>
<keyword evidence="12" id="KW-0443">Lipid metabolism</keyword>
<evidence type="ECO:0000256" key="14">
    <source>
        <dbReference type="ARBA" id="ARBA00023160"/>
    </source>
</evidence>
<reference evidence="18 19" key="1">
    <citation type="journal article" date="2016" name="Mol. Biol. Evol.">
        <title>Comparative Genomics of Early-Diverging Mushroom-Forming Fungi Provides Insights into the Origins of Lignocellulose Decay Capabilities.</title>
        <authorList>
            <person name="Nagy L.G."/>
            <person name="Riley R."/>
            <person name="Tritt A."/>
            <person name="Adam C."/>
            <person name="Daum C."/>
            <person name="Floudas D."/>
            <person name="Sun H."/>
            <person name="Yadav J.S."/>
            <person name="Pangilinan J."/>
            <person name="Larsson K.H."/>
            <person name="Matsuura K."/>
            <person name="Barry K."/>
            <person name="Labutti K."/>
            <person name="Kuo R."/>
            <person name="Ohm R.A."/>
            <person name="Bhattacharya S.S."/>
            <person name="Shirouzu T."/>
            <person name="Yoshinaga Y."/>
            <person name="Martin F.M."/>
            <person name="Grigoriev I.V."/>
            <person name="Hibbett D.S."/>
        </authorList>
    </citation>
    <scope>NUCLEOTIDE SEQUENCE [LARGE SCALE GENOMIC DNA]</scope>
    <source>
        <strain evidence="18 19">HHB10207 ss-3</strain>
    </source>
</reference>
<dbReference type="GO" id="GO:0102758">
    <property type="term" value="F:very-long-chain enoyl-CoA reductase activity"/>
    <property type="evidence" value="ECO:0007669"/>
    <property type="project" value="UniProtKB-EC"/>
</dbReference>
<dbReference type="EC" id="1.3.1.93" evidence="4"/>
<evidence type="ECO:0000256" key="6">
    <source>
        <dbReference type="ARBA" id="ARBA00022692"/>
    </source>
</evidence>
<dbReference type="PROSITE" id="PS50244">
    <property type="entry name" value="S5A_REDUCTASE"/>
    <property type="match status" value="1"/>
</dbReference>
<feature type="transmembrane region" description="Helical" evidence="16">
    <location>
        <begin position="201"/>
        <end position="222"/>
    </location>
</feature>
<evidence type="ECO:0000256" key="12">
    <source>
        <dbReference type="ARBA" id="ARBA00023098"/>
    </source>
</evidence>
<dbReference type="OrthoDB" id="540503at2759"/>
<dbReference type="Pfam" id="PF02544">
    <property type="entry name" value="Steroid_dh"/>
    <property type="match status" value="1"/>
</dbReference>
<dbReference type="PANTHER" id="PTHR10556">
    <property type="entry name" value="3-OXO-5-ALPHA-STEROID 4-DEHYDROGENASE"/>
    <property type="match status" value="1"/>
</dbReference>
<comment type="pathway">
    <text evidence="2">Lipid metabolism; fatty acid biosynthesis.</text>
</comment>
<keyword evidence="5" id="KW-0444">Lipid biosynthesis</keyword>
<proteinExistence type="inferred from homology"/>
<evidence type="ECO:0000256" key="16">
    <source>
        <dbReference type="SAM" id="Phobius"/>
    </source>
</evidence>
<dbReference type="STRING" id="1314776.A0A166DRI7"/>
<feature type="region of interest" description="Disordered" evidence="15">
    <location>
        <begin position="1"/>
        <end position="20"/>
    </location>
</feature>
<gene>
    <name evidence="18" type="ORF">SISSUDRAFT_1004317</name>
</gene>
<keyword evidence="10 16" id="KW-1133">Transmembrane helix</keyword>
<keyword evidence="19" id="KW-1185">Reference proteome</keyword>
<comment type="similarity">
    <text evidence="3">Belongs to the steroid 5-alpha reductase family.</text>
</comment>
<keyword evidence="14" id="KW-0275">Fatty acid biosynthesis</keyword>
<dbReference type="GO" id="GO:0042761">
    <property type="term" value="P:very long-chain fatty acid biosynthetic process"/>
    <property type="evidence" value="ECO:0007669"/>
    <property type="project" value="TreeGrafter"/>
</dbReference>
<dbReference type="PROSITE" id="PS50053">
    <property type="entry name" value="UBIQUITIN_2"/>
    <property type="match status" value="1"/>
</dbReference>
<evidence type="ECO:0000256" key="1">
    <source>
        <dbReference type="ARBA" id="ARBA00004477"/>
    </source>
</evidence>
<evidence type="ECO:0000256" key="3">
    <source>
        <dbReference type="ARBA" id="ARBA00007742"/>
    </source>
</evidence>
<feature type="domain" description="Ubiquitin-like" evidence="17">
    <location>
        <begin position="37"/>
        <end position="84"/>
    </location>
</feature>
<evidence type="ECO:0000256" key="13">
    <source>
        <dbReference type="ARBA" id="ARBA00023136"/>
    </source>
</evidence>
<evidence type="ECO:0000256" key="10">
    <source>
        <dbReference type="ARBA" id="ARBA00022989"/>
    </source>
</evidence>
<evidence type="ECO:0000256" key="9">
    <source>
        <dbReference type="ARBA" id="ARBA00022857"/>
    </source>
</evidence>
<dbReference type="GO" id="GO:0005789">
    <property type="term" value="C:endoplasmic reticulum membrane"/>
    <property type="evidence" value="ECO:0007669"/>
    <property type="project" value="UniProtKB-SubCell"/>
</dbReference>
<feature type="compositionally biased region" description="Low complexity" evidence="15">
    <location>
        <begin position="1"/>
        <end position="11"/>
    </location>
</feature>
<protein>
    <recommendedName>
        <fullName evidence="4">very-long-chain enoyl-CoA reductase</fullName>
        <ecNumber evidence="4">1.3.1.93</ecNumber>
    </recommendedName>
</protein>
<evidence type="ECO:0000256" key="2">
    <source>
        <dbReference type="ARBA" id="ARBA00005194"/>
    </source>
</evidence>
<evidence type="ECO:0000256" key="7">
    <source>
        <dbReference type="ARBA" id="ARBA00022824"/>
    </source>
</evidence>
<evidence type="ECO:0000256" key="4">
    <source>
        <dbReference type="ARBA" id="ARBA00012530"/>
    </source>
</evidence>
<dbReference type="Gene3D" id="3.10.20.90">
    <property type="entry name" value="Phosphatidylinositol 3-kinase Catalytic Subunit, Chain A, domain 1"/>
    <property type="match status" value="1"/>
</dbReference>
<keyword evidence="7" id="KW-0256">Endoplasmic reticulum</keyword>
<dbReference type="EMBL" id="KV428056">
    <property type="protein sequence ID" value="KZT38815.1"/>
    <property type="molecule type" value="Genomic_DNA"/>
</dbReference>
<sequence>MVSITLLPSSSKSKKSASKPKLPIVLSFSKPASEIKIQDVKLALQAKKKLHPTRQKISKDDSGKALEDDQSLSELKIGDDGKLYYKDLGPQIGWRTVFLIEYGGPLIIHPLIYHLSTASWAWGSYEYSRLQTLVYYLVLGHFVKREFETVFVHRFSHATMPFTNVFKNSAHYWLLSGVLLALSIYRPAYSAEALQGTLRDNTLFLGAIGVLFILAELSNLQTHLILRSLRPANTTTRAIPRGFLFELVSCPNYLTEILAWGAIWAGTFSYSALLFLVVSTTQMALWAIKKHKSYKREFGDKYPRGRKVLVPFIF</sequence>
<keyword evidence="13 16" id="KW-0472">Membrane</keyword>
<dbReference type="InterPro" id="IPR049127">
    <property type="entry name" value="TECR-like_N"/>
</dbReference>
<dbReference type="InterPro" id="IPR000626">
    <property type="entry name" value="Ubiquitin-like_dom"/>
</dbReference>
<dbReference type="SUPFAM" id="SSF54236">
    <property type="entry name" value="Ubiquitin-like"/>
    <property type="match status" value="1"/>
</dbReference>
<dbReference type="PANTHER" id="PTHR10556:SF28">
    <property type="entry name" value="VERY-LONG-CHAIN ENOYL-COA REDUCTASE"/>
    <property type="match status" value="1"/>
</dbReference>
<feature type="transmembrane region" description="Helical" evidence="16">
    <location>
        <begin position="170"/>
        <end position="189"/>
    </location>
</feature>
<evidence type="ECO:0000256" key="15">
    <source>
        <dbReference type="SAM" id="MobiDB-lite"/>
    </source>
</evidence>
<dbReference type="InterPro" id="IPR029071">
    <property type="entry name" value="Ubiquitin-like_domsf"/>
</dbReference>
<dbReference type="Pfam" id="PF21696">
    <property type="entry name" value="TECR_N"/>
    <property type="match status" value="1"/>
</dbReference>
<evidence type="ECO:0000256" key="11">
    <source>
        <dbReference type="ARBA" id="ARBA00023002"/>
    </source>
</evidence>
<organism evidence="18 19">
    <name type="scientific">Sistotremastrum suecicum HHB10207 ss-3</name>
    <dbReference type="NCBI Taxonomy" id="1314776"/>
    <lineage>
        <taxon>Eukaryota</taxon>
        <taxon>Fungi</taxon>
        <taxon>Dikarya</taxon>
        <taxon>Basidiomycota</taxon>
        <taxon>Agaricomycotina</taxon>
        <taxon>Agaricomycetes</taxon>
        <taxon>Sistotremastrales</taxon>
        <taxon>Sistotremastraceae</taxon>
        <taxon>Sistotremastrum</taxon>
    </lineage>
</organism>
<evidence type="ECO:0000256" key="8">
    <source>
        <dbReference type="ARBA" id="ARBA00022832"/>
    </source>
</evidence>
<dbReference type="InterPro" id="IPR039357">
    <property type="entry name" value="SRD5A/TECR"/>
</dbReference>
<keyword evidence="11" id="KW-0560">Oxidoreductase</keyword>
<dbReference type="Proteomes" id="UP000076798">
    <property type="component" value="Unassembled WGS sequence"/>
</dbReference>
<comment type="subcellular location">
    <subcellularLocation>
        <location evidence="1">Endoplasmic reticulum membrane</location>
        <topology evidence="1">Multi-pass membrane protein</topology>
    </subcellularLocation>
</comment>
<keyword evidence="8" id="KW-0276">Fatty acid metabolism</keyword>
<evidence type="ECO:0000313" key="19">
    <source>
        <dbReference type="Proteomes" id="UP000076798"/>
    </source>
</evidence>
<dbReference type="InterPro" id="IPR001104">
    <property type="entry name" value="3-oxo-5_a-steroid_4-DH_C"/>
</dbReference>
<accession>A0A166DRI7</accession>
<evidence type="ECO:0000259" key="17">
    <source>
        <dbReference type="PROSITE" id="PS50053"/>
    </source>
</evidence>
<evidence type="ECO:0000256" key="5">
    <source>
        <dbReference type="ARBA" id="ARBA00022516"/>
    </source>
</evidence>
<keyword evidence="9" id="KW-0521">NADP</keyword>
<name>A0A166DRI7_9AGAM</name>
<dbReference type="AlphaFoldDB" id="A0A166DRI7"/>